<sequence length="120" mass="13725">MHSGAETDRYLYAFDTPFYPEARRQAQTIWSANGLPRGTRGGRRKRRRIQVLLTDSRYKQAGSTLTGINNNHCATGANKHILVKISLENRQNKSDQHFTVGYLNSRSVFNKTEELKDLIT</sequence>
<evidence type="ECO:0000313" key="2">
    <source>
        <dbReference type="Proteomes" id="UP000762676"/>
    </source>
</evidence>
<dbReference type="EMBL" id="BMAT01001684">
    <property type="protein sequence ID" value="GFR90292.1"/>
    <property type="molecule type" value="Genomic_DNA"/>
</dbReference>
<proteinExistence type="predicted"/>
<name>A0AAV4GX77_9GAST</name>
<evidence type="ECO:0000313" key="1">
    <source>
        <dbReference type="EMBL" id="GFR90292.1"/>
    </source>
</evidence>
<protein>
    <submittedName>
        <fullName evidence="1">Uncharacterized protein</fullName>
    </submittedName>
</protein>
<comment type="caution">
    <text evidence="1">The sequence shown here is derived from an EMBL/GenBank/DDBJ whole genome shotgun (WGS) entry which is preliminary data.</text>
</comment>
<keyword evidence="2" id="KW-1185">Reference proteome</keyword>
<dbReference type="AlphaFoldDB" id="A0AAV4GX77"/>
<dbReference type="Proteomes" id="UP000762676">
    <property type="component" value="Unassembled WGS sequence"/>
</dbReference>
<gene>
    <name evidence="1" type="ORF">ElyMa_000813800</name>
</gene>
<organism evidence="1 2">
    <name type="scientific">Elysia marginata</name>
    <dbReference type="NCBI Taxonomy" id="1093978"/>
    <lineage>
        <taxon>Eukaryota</taxon>
        <taxon>Metazoa</taxon>
        <taxon>Spiralia</taxon>
        <taxon>Lophotrochozoa</taxon>
        <taxon>Mollusca</taxon>
        <taxon>Gastropoda</taxon>
        <taxon>Heterobranchia</taxon>
        <taxon>Euthyneura</taxon>
        <taxon>Panpulmonata</taxon>
        <taxon>Sacoglossa</taxon>
        <taxon>Placobranchoidea</taxon>
        <taxon>Plakobranchidae</taxon>
        <taxon>Elysia</taxon>
    </lineage>
</organism>
<accession>A0AAV4GX77</accession>
<reference evidence="1 2" key="1">
    <citation type="journal article" date="2021" name="Elife">
        <title>Chloroplast acquisition without the gene transfer in kleptoplastic sea slugs, Plakobranchus ocellatus.</title>
        <authorList>
            <person name="Maeda T."/>
            <person name="Takahashi S."/>
            <person name="Yoshida T."/>
            <person name="Shimamura S."/>
            <person name="Takaki Y."/>
            <person name="Nagai Y."/>
            <person name="Toyoda A."/>
            <person name="Suzuki Y."/>
            <person name="Arimoto A."/>
            <person name="Ishii H."/>
            <person name="Satoh N."/>
            <person name="Nishiyama T."/>
            <person name="Hasebe M."/>
            <person name="Maruyama T."/>
            <person name="Minagawa J."/>
            <person name="Obokata J."/>
            <person name="Shigenobu S."/>
        </authorList>
    </citation>
    <scope>NUCLEOTIDE SEQUENCE [LARGE SCALE GENOMIC DNA]</scope>
</reference>